<feature type="compositionally biased region" description="Basic residues" evidence="2">
    <location>
        <begin position="545"/>
        <end position="557"/>
    </location>
</feature>
<evidence type="ECO:0000313" key="5">
    <source>
        <dbReference type="Proteomes" id="UP000265000"/>
    </source>
</evidence>
<reference evidence="4" key="2">
    <citation type="submission" date="2025-09" db="UniProtKB">
        <authorList>
            <consortium name="Ensembl"/>
        </authorList>
    </citation>
    <scope>IDENTIFICATION</scope>
</reference>
<feature type="compositionally biased region" description="Basic and acidic residues" evidence="2">
    <location>
        <begin position="493"/>
        <end position="505"/>
    </location>
</feature>
<accession>A0A3Q2PYZ9</accession>
<feature type="compositionally biased region" description="Basic and acidic residues" evidence="2">
    <location>
        <begin position="322"/>
        <end position="369"/>
    </location>
</feature>
<feature type="domain" description="Coiled-coil" evidence="3">
    <location>
        <begin position="28"/>
        <end position="144"/>
    </location>
</feature>
<feature type="compositionally biased region" description="Polar residues" evidence="2">
    <location>
        <begin position="152"/>
        <end position="167"/>
    </location>
</feature>
<dbReference type="GeneTree" id="ENSGT00390000011058"/>
<dbReference type="Proteomes" id="UP000265000">
    <property type="component" value="Unplaced"/>
</dbReference>
<feature type="compositionally biased region" description="Basic and acidic residues" evidence="2">
    <location>
        <begin position="524"/>
        <end position="540"/>
    </location>
</feature>
<evidence type="ECO:0000256" key="1">
    <source>
        <dbReference type="ARBA" id="ARBA00023054"/>
    </source>
</evidence>
<sequence length="825" mass="96138">MAELEIDQSNLPRVEQDVNILDNSIVRAEVCQTFAVLEDGVLAHSLQEQEIEQYYTTNIQKNQLVQNDIRVARMLQHEEEQQRAQQSALLRQVSRQIEEQDFEYARVIQEELQRRAEEAHRREQDDEEIAKQLQEEEEQRVRRRSHEDFCEGSTSDPALPSSHQHTLSSHHRGEEQYLPVTSRWQRSASHSGSVLTGPQTRSPRRTASHRDRTSWSNQGQVETSRQIRAGLSEPINEDSEDSDAVFTEQLSLWARRMYDRGNTAPSQQQAVLRPPKERNCRSLSTRSSFTKNFKGWEEEAEEDDYAEDYYDDDHAQWRISRNTDSDRRSRDEYRDLHSGRPTEKPRRSAEVGERRSRRSESLSVHDRSGHRTGNLARTWTCKENPDKHVRFQDDQRSSAKQRNDSLKVWQMLGQILEERGVPVKVGGSGAPLQIRPQSRDSQVLYGSEVSYGDSQAHQRAFHRAAATRHSFHGDIRQRRKLTPAEIIRRDHREDQDWRSCNRQVHEPNNGESHVFNTERNGNTRWKEHKYVNTDNNRERNANQNRVKRTASQRRHWHRITEETLSSEEEQEAERRAERPRRRALQRSQSFSSSRASSRHRSKHVAAGASQQPDPSDAGLNLGELQQVLLDEELARKLQEEEEKELRRSSLRKSFPEGDFRVAQVAQDEEIAHFMQKQEVKAKRRSRELEGPGSWHEHRTMITNYDRRAARERQIHRERLDSEGLPSPTEDCSPENQPPSPVHAVPKTQQMRNIAEELDPTFQARRHVPQSFQAGQTGQTREPLPLAQSGSQDILEEPPFIPPTKRQTDKSARSKLKEKREGCKQQ</sequence>
<feature type="compositionally biased region" description="Polar residues" evidence="2">
    <location>
        <begin position="182"/>
        <end position="201"/>
    </location>
</feature>
<evidence type="ECO:0000256" key="2">
    <source>
        <dbReference type="SAM" id="MobiDB-lite"/>
    </source>
</evidence>
<dbReference type="AlphaFoldDB" id="A0A3Q2PYZ9"/>
<feature type="region of interest" description="Disordered" evidence="2">
    <location>
        <begin position="717"/>
        <end position="825"/>
    </location>
</feature>
<feature type="compositionally biased region" description="Basic and acidic residues" evidence="2">
    <location>
        <begin position="118"/>
        <end position="134"/>
    </location>
</feature>
<dbReference type="Ensembl" id="ENSFHET00000028430.1">
    <property type="protein sequence ID" value="ENSFHEP00000019243.1"/>
    <property type="gene ID" value="ENSFHEG00000021134.1"/>
</dbReference>
<feature type="compositionally biased region" description="Polar residues" evidence="2">
    <location>
        <begin position="214"/>
        <end position="226"/>
    </location>
</feature>
<feature type="compositionally biased region" description="Polar residues" evidence="2">
    <location>
        <begin position="509"/>
        <end position="523"/>
    </location>
</feature>
<feature type="region of interest" description="Disordered" evidence="2">
    <location>
        <begin position="493"/>
        <end position="619"/>
    </location>
</feature>
<feature type="compositionally biased region" description="Low complexity" evidence="2">
    <location>
        <begin position="585"/>
        <end position="595"/>
    </location>
</feature>
<dbReference type="STRING" id="8078.ENSFHEP00000019243"/>
<proteinExistence type="predicted"/>
<evidence type="ECO:0000313" key="4">
    <source>
        <dbReference type="Ensembl" id="ENSFHEP00000019243.1"/>
    </source>
</evidence>
<feature type="region of interest" description="Disordered" evidence="2">
    <location>
        <begin position="262"/>
        <end position="285"/>
    </location>
</feature>
<dbReference type="InterPro" id="IPR039303">
    <property type="entry name" value="CCDC50"/>
</dbReference>
<keyword evidence="1" id="KW-0175">Coiled coil</keyword>
<feature type="compositionally biased region" description="Polar residues" evidence="2">
    <location>
        <begin position="769"/>
        <end position="779"/>
    </location>
</feature>
<keyword evidence="5" id="KW-1185">Reference proteome</keyword>
<dbReference type="Pfam" id="PF15295">
    <property type="entry name" value="CCDC50_N"/>
    <property type="match status" value="1"/>
</dbReference>
<protein>
    <submittedName>
        <fullName evidence="4">Coiled-coil domain-containing protein 50-like</fullName>
    </submittedName>
</protein>
<dbReference type="PANTHER" id="PTHR22115">
    <property type="entry name" value="C3ORF6 PROTEIN-RELATED"/>
    <property type="match status" value="1"/>
</dbReference>
<organism evidence="4 5">
    <name type="scientific">Fundulus heteroclitus</name>
    <name type="common">Killifish</name>
    <name type="synonym">Mummichog</name>
    <dbReference type="NCBI Taxonomy" id="8078"/>
    <lineage>
        <taxon>Eukaryota</taxon>
        <taxon>Metazoa</taxon>
        <taxon>Chordata</taxon>
        <taxon>Craniata</taxon>
        <taxon>Vertebrata</taxon>
        <taxon>Euteleostomi</taxon>
        <taxon>Actinopterygii</taxon>
        <taxon>Neopterygii</taxon>
        <taxon>Teleostei</taxon>
        <taxon>Neoteleostei</taxon>
        <taxon>Acanthomorphata</taxon>
        <taxon>Ovalentaria</taxon>
        <taxon>Atherinomorphae</taxon>
        <taxon>Cyprinodontiformes</taxon>
        <taxon>Fundulidae</taxon>
        <taxon>Fundulus</taxon>
    </lineage>
</organism>
<dbReference type="PANTHER" id="PTHR22115:SF5">
    <property type="entry name" value="COILED-COIL DOMAIN-CONTAINING PROTEIN 50-LIKE ISOFORM X1"/>
    <property type="match status" value="1"/>
</dbReference>
<name>A0A3Q2PYZ9_FUNHE</name>
<feature type="region of interest" description="Disordered" evidence="2">
    <location>
        <begin position="322"/>
        <end position="377"/>
    </location>
</feature>
<evidence type="ECO:0000259" key="3">
    <source>
        <dbReference type="Pfam" id="PF15295"/>
    </source>
</evidence>
<dbReference type="InterPro" id="IPR029311">
    <property type="entry name" value="CCDC50_N"/>
</dbReference>
<feature type="region of interest" description="Disordered" evidence="2">
    <location>
        <begin position="118"/>
        <end position="227"/>
    </location>
</feature>
<reference evidence="4" key="1">
    <citation type="submission" date="2025-08" db="UniProtKB">
        <authorList>
            <consortium name="Ensembl"/>
        </authorList>
    </citation>
    <scope>IDENTIFICATION</scope>
</reference>